<accession>A0ABQ3C1X7</accession>
<feature type="domain" description="DUF7683" evidence="1">
    <location>
        <begin position="5"/>
        <end position="74"/>
    </location>
</feature>
<evidence type="ECO:0000313" key="2">
    <source>
        <dbReference type="EMBL" id="GGZ64814.1"/>
    </source>
</evidence>
<dbReference type="InterPro" id="IPR056100">
    <property type="entry name" value="DUF7683"/>
</dbReference>
<protein>
    <recommendedName>
        <fullName evidence="1">DUF7683 domain-containing protein</fullName>
    </recommendedName>
</protein>
<dbReference type="GeneID" id="94370451"/>
<name>A0ABQ3C1X7_9FLAO</name>
<dbReference type="RefSeq" id="WP_027885755.1">
    <property type="nucleotide sequence ID" value="NZ_BMWY01000012.1"/>
</dbReference>
<gene>
    <name evidence="2" type="ORF">GCM10008088_27850</name>
</gene>
<keyword evidence="3" id="KW-1185">Reference proteome</keyword>
<reference evidence="3" key="1">
    <citation type="journal article" date="2019" name="Int. J. Syst. Evol. Microbiol.">
        <title>The Global Catalogue of Microorganisms (GCM) 10K type strain sequencing project: providing services to taxonomists for standard genome sequencing and annotation.</title>
        <authorList>
            <consortium name="The Broad Institute Genomics Platform"/>
            <consortium name="The Broad Institute Genome Sequencing Center for Infectious Disease"/>
            <person name="Wu L."/>
            <person name="Ma J."/>
        </authorList>
    </citation>
    <scope>NUCLEOTIDE SEQUENCE [LARGE SCALE GENOMIC DNA]</scope>
    <source>
        <strain evidence="3">KCTC 12708</strain>
    </source>
</reference>
<proteinExistence type="predicted"/>
<dbReference type="Proteomes" id="UP000615593">
    <property type="component" value="Unassembled WGS sequence"/>
</dbReference>
<evidence type="ECO:0000313" key="3">
    <source>
        <dbReference type="Proteomes" id="UP000615593"/>
    </source>
</evidence>
<organism evidence="2 3">
    <name type="scientific">Mesonia mobilis</name>
    <dbReference type="NCBI Taxonomy" id="369791"/>
    <lineage>
        <taxon>Bacteria</taxon>
        <taxon>Pseudomonadati</taxon>
        <taxon>Bacteroidota</taxon>
        <taxon>Flavobacteriia</taxon>
        <taxon>Flavobacteriales</taxon>
        <taxon>Flavobacteriaceae</taxon>
        <taxon>Mesonia</taxon>
    </lineage>
</organism>
<dbReference type="EMBL" id="BMWY01000012">
    <property type="protein sequence ID" value="GGZ64814.1"/>
    <property type="molecule type" value="Genomic_DNA"/>
</dbReference>
<evidence type="ECO:0000259" key="1">
    <source>
        <dbReference type="Pfam" id="PF24731"/>
    </source>
</evidence>
<sequence>MKIIRMFDVFCKNSNQLVDEIVIPNLDVEVVKKLIDLKKGDINLYYQYEVKGKLKEHFENIGYNFQTDNFDYFLSCYQDN</sequence>
<dbReference type="Pfam" id="PF24731">
    <property type="entry name" value="DUF7683"/>
    <property type="match status" value="1"/>
</dbReference>
<comment type="caution">
    <text evidence="2">The sequence shown here is derived from an EMBL/GenBank/DDBJ whole genome shotgun (WGS) entry which is preliminary data.</text>
</comment>